<dbReference type="EMBL" id="JAUJEB010000016">
    <property type="protein sequence ID" value="MDN5217393.1"/>
    <property type="molecule type" value="Genomic_DNA"/>
</dbReference>
<comment type="caution">
    <text evidence="2">The sequence shown here is derived from an EMBL/GenBank/DDBJ whole genome shotgun (WGS) entry which is preliminary data.</text>
</comment>
<feature type="transmembrane region" description="Helical" evidence="1">
    <location>
        <begin position="12"/>
        <end position="33"/>
    </location>
</feature>
<accession>A0ABT8LHW5</accession>
<organism evidence="2 3">
    <name type="scientific">Agaribacillus aureus</name>
    <dbReference type="NCBI Taxonomy" id="3051825"/>
    <lineage>
        <taxon>Bacteria</taxon>
        <taxon>Pseudomonadati</taxon>
        <taxon>Bacteroidota</taxon>
        <taxon>Cytophagia</taxon>
        <taxon>Cytophagales</taxon>
        <taxon>Splendidivirgaceae</taxon>
        <taxon>Agaribacillus</taxon>
    </lineage>
</organism>
<protein>
    <submittedName>
        <fullName evidence="2">Uncharacterized protein</fullName>
    </submittedName>
</protein>
<keyword evidence="1" id="KW-0472">Membrane</keyword>
<evidence type="ECO:0000313" key="3">
    <source>
        <dbReference type="Proteomes" id="UP001172083"/>
    </source>
</evidence>
<gene>
    <name evidence="2" type="ORF">QQ020_35290</name>
</gene>
<evidence type="ECO:0000313" key="2">
    <source>
        <dbReference type="EMBL" id="MDN5217393.1"/>
    </source>
</evidence>
<keyword evidence="1" id="KW-1133">Transmembrane helix</keyword>
<keyword evidence="1" id="KW-0812">Transmembrane</keyword>
<feature type="transmembrane region" description="Helical" evidence="1">
    <location>
        <begin position="65"/>
        <end position="88"/>
    </location>
</feature>
<feature type="transmembrane region" description="Helical" evidence="1">
    <location>
        <begin position="40"/>
        <end position="59"/>
    </location>
</feature>
<reference evidence="2" key="1">
    <citation type="submission" date="2023-06" db="EMBL/GenBank/DDBJ databases">
        <title>Genomic of Agaribacillus aureum.</title>
        <authorList>
            <person name="Wang G."/>
        </authorList>
    </citation>
    <scope>NUCLEOTIDE SEQUENCE</scope>
    <source>
        <strain evidence="2">BMA12</strain>
    </source>
</reference>
<evidence type="ECO:0000256" key="1">
    <source>
        <dbReference type="SAM" id="Phobius"/>
    </source>
</evidence>
<sequence>MLIEMSSSSIRILAVVFLAFCIVPVLSVVLSVAGSIVGGIFSVFSSVFGALIGVFVGIFGAVGGVFAGIFGSKFFLFVLLLVGLVYLLRKA</sequence>
<dbReference type="RefSeq" id="WP_346762730.1">
    <property type="nucleotide sequence ID" value="NZ_JAUJEB010000016.1"/>
</dbReference>
<dbReference type="Proteomes" id="UP001172083">
    <property type="component" value="Unassembled WGS sequence"/>
</dbReference>
<name>A0ABT8LHW5_9BACT</name>
<keyword evidence="3" id="KW-1185">Reference proteome</keyword>
<proteinExistence type="predicted"/>